<dbReference type="InterPro" id="IPR053092">
    <property type="entry name" value="Mitochondrial_unc_protein"/>
</dbReference>
<keyword evidence="1" id="KW-1133">Transmembrane helix</keyword>
<protein>
    <recommendedName>
        <fullName evidence="2">Distal membrane-arm assembly complex protein 1-like domain-containing protein</fullName>
    </recommendedName>
</protein>
<proteinExistence type="predicted"/>
<dbReference type="InterPro" id="IPR028036">
    <property type="entry name" value="DMAC1-like_dom"/>
</dbReference>
<comment type="caution">
    <text evidence="3">The sequence shown here is derived from an EMBL/GenBank/DDBJ whole genome shotgun (WGS) entry which is preliminary data.</text>
</comment>
<evidence type="ECO:0000313" key="3">
    <source>
        <dbReference type="EMBL" id="KAF2435751.1"/>
    </source>
</evidence>
<evidence type="ECO:0000259" key="2">
    <source>
        <dbReference type="Pfam" id="PF15055"/>
    </source>
</evidence>
<feature type="transmembrane region" description="Helical" evidence="1">
    <location>
        <begin position="24"/>
        <end position="46"/>
    </location>
</feature>
<name>A0A9P4P1L6_9PEZI</name>
<gene>
    <name evidence="3" type="ORF">EJ08DRAFT_579758</name>
</gene>
<evidence type="ECO:0000256" key="1">
    <source>
        <dbReference type="SAM" id="Phobius"/>
    </source>
</evidence>
<organism evidence="3 4">
    <name type="scientific">Tothia fuscella</name>
    <dbReference type="NCBI Taxonomy" id="1048955"/>
    <lineage>
        <taxon>Eukaryota</taxon>
        <taxon>Fungi</taxon>
        <taxon>Dikarya</taxon>
        <taxon>Ascomycota</taxon>
        <taxon>Pezizomycotina</taxon>
        <taxon>Dothideomycetes</taxon>
        <taxon>Pleosporomycetidae</taxon>
        <taxon>Venturiales</taxon>
        <taxon>Cylindrosympodiaceae</taxon>
        <taxon>Tothia</taxon>
    </lineage>
</organism>
<evidence type="ECO:0000313" key="4">
    <source>
        <dbReference type="Proteomes" id="UP000800235"/>
    </source>
</evidence>
<keyword evidence="1" id="KW-0472">Membrane</keyword>
<dbReference type="PANTHER" id="PTHR28048">
    <property type="entry name" value="ACR195WP"/>
    <property type="match status" value="1"/>
</dbReference>
<dbReference type="PANTHER" id="PTHR28048:SF1">
    <property type="entry name" value="ACR195WP"/>
    <property type="match status" value="1"/>
</dbReference>
<dbReference type="Proteomes" id="UP000800235">
    <property type="component" value="Unassembled WGS sequence"/>
</dbReference>
<feature type="transmembrane region" description="Helical" evidence="1">
    <location>
        <begin position="66"/>
        <end position="86"/>
    </location>
</feature>
<dbReference type="Pfam" id="PF15055">
    <property type="entry name" value="DMAC1_Dmo2"/>
    <property type="match status" value="1"/>
</dbReference>
<dbReference type="AlphaFoldDB" id="A0A9P4P1L6"/>
<feature type="domain" description="Distal membrane-arm assembly complex protein 1-like" evidence="2">
    <location>
        <begin position="22"/>
        <end position="61"/>
    </location>
</feature>
<sequence>MSRDDIPKMEDVLKRDRAEYNDCLSCRLLGCAGVFMGMGAFTFISGHHNLRKQRTTIIKSGSMLGYRGRATAITAMSMGLFGLGLYRTVN</sequence>
<keyword evidence="4" id="KW-1185">Reference proteome</keyword>
<reference evidence="3" key="1">
    <citation type="journal article" date="2020" name="Stud. Mycol.">
        <title>101 Dothideomycetes genomes: a test case for predicting lifestyles and emergence of pathogens.</title>
        <authorList>
            <person name="Haridas S."/>
            <person name="Albert R."/>
            <person name="Binder M."/>
            <person name="Bloem J."/>
            <person name="Labutti K."/>
            <person name="Salamov A."/>
            <person name="Andreopoulos B."/>
            <person name="Baker S."/>
            <person name="Barry K."/>
            <person name="Bills G."/>
            <person name="Bluhm B."/>
            <person name="Cannon C."/>
            <person name="Castanera R."/>
            <person name="Culley D."/>
            <person name="Daum C."/>
            <person name="Ezra D."/>
            <person name="Gonzalez J."/>
            <person name="Henrissat B."/>
            <person name="Kuo A."/>
            <person name="Liang C."/>
            <person name="Lipzen A."/>
            <person name="Lutzoni F."/>
            <person name="Magnuson J."/>
            <person name="Mondo S."/>
            <person name="Nolan M."/>
            <person name="Ohm R."/>
            <person name="Pangilinan J."/>
            <person name="Park H.-J."/>
            <person name="Ramirez L."/>
            <person name="Alfaro M."/>
            <person name="Sun H."/>
            <person name="Tritt A."/>
            <person name="Yoshinaga Y."/>
            <person name="Zwiers L.-H."/>
            <person name="Turgeon B."/>
            <person name="Goodwin S."/>
            <person name="Spatafora J."/>
            <person name="Crous P."/>
            <person name="Grigoriev I."/>
        </authorList>
    </citation>
    <scope>NUCLEOTIDE SEQUENCE</scope>
    <source>
        <strain evidence="3">CBS 130266</strain>
    </source>
</reference>
<dbReference type="EMBL" id="MU007012">
    <property type="protein sequence ID" value="KAF2435751.1"/>
    <property type="molecule type" value="Genomic_DNA"/>
</dbReference>
<accession>A0A9P4P1L6</accession>
<dbReference type="OrthoDB" id="6604875at2759"/>
<keyword evidence="1" id="KW-0812">Transmembrane</keyword>